<evidence type="ECO:0000256" key="5">
    <source>
        <dbReference type="ARBA" id="ARBA00022723"/>
    </source>
</evidence>
<keyword evidence="4 12" id="KW-0808">Transferase</keyword>
<feature type="active site" description="Proton acceptor" evidence="12">
    <location>
        <position position="249"/>
    </location>
</feature>
<dbReference type="InterPro" id="IPR029056">
    <property type="entry name" value="Ribokinase-like"/>
</dbReference>
<feature type="binding site" evidence="12">
    <location>
        <position position="282"/>
    </location>
    <ligand>
        <name>K(+)</name>
        <dbReference type="ChEBI" id="CHEBI:29103"/>
    </ligand>
</feature>
<feature type="binding site" evidence="12">
    <location>
        <position position="249"/>
    </location>
    <ligand>
        <name>substrate</name>
    </ligand>
</feature>
<keyword evidence="7 12" id="KW-0418">Kinase</keyword>
<dbReference type="OrthoDB" id="9775849at2"/>
<feature type="binding site" evidence="12">
    <location>
        <begin position="248"/>
        <end position="249"/>
    </location>
    <ligand>
        <name>ATP</name>
        <dbReference type="ChEBI" id="CHEBI:30616"/>
    </ligand>
</feature>
<keyword evidence="5 12" id="KW-0479">Metal-binding</keyword>
<name>A0A7L4YMF1_9ACTN</name>
<keyword evidence="15" id="KW-1185">Reference proteome</keyword>
<accession>A0A7L4YMF1</accession>
<feature type="domain" description="Carbohydrate kinase PfkB" evidence="13">
    <location>
        <begin position="5"/>
        <end position="290"/>
    </location>
</feature>
<comment type="pathway">
    <text evidence="12">Carbohydrate metabolism; D-ribose degradation; D-ribose 5-phosphate from beta-D-ribopyranose: step 2/2.</text>
</comment>
<dbReference type="Gene3D" id="3.40.1190.20">
    <property type="match status" value="1"/>
</dbReference>
<feature type="binding site" evidence="12">
    <location>
        <position position="141"/>
    </location>
    <ligand>
        <name>substrate</name>
    </ligand>
</feature>
<dbReference type="PANTHER" id="PTHR10584">
    <property type="entry name" value="SUGAR KINASE"/>
    <property type="match status" value="1"/>
</dbReference>
<evidence type="ECO:0000256" key="2">
    <source>
        <dbReference type="ARBA" id="ARBA00012035"/>
    </source>
</evidence>
<dbReference type="GO" id="GO:0004747">
    <property type="term" value="F:ribokinase activity"/>
    <property type="evidence" value="ECO:0007669"/>
    <property type="project" value="UniProtKB-UniRule"/>
</dbReference>
<dbReference type="GO" id="GO:0046872">
    <property type="term" value="F:metal ion binding"/>
    <property type="evidence" value="ECO:0007669"/>
    <property type="project" value="UniProtKB-KW"/>
</dbReference>
<dbReference type="Proteomes" id="UP000463857">
    <property type="component" value="Chromosome"/>
</dbReference>
<feature type="binding site" evidence="12">
    <location>
        <position position="243"/>
    </location>
    <ligand>
        <name>K(+)</name>
        <dbReference type="ChEBI" id="CHEBI:29103"/>
    </ligand>
</feature>
<dbReference type="AlphaFoldDB" id="A0A7L4YMF1"/>
<evidence type="ECO:0000313" key="14">
    <source>
        <dbReference type="EMBL" id="QHC00461.1"/>
    </source>
</evidence>
<dbReference type="PROSITE" id="PS00584">
    <property type="entry name" value="PFKB_KINASES_2"/>
    <property type="match status" value="1"/>
</dbReference>
<keyword evidence="8 12" id="KW-0067">ATP-binding</keyword>
<dbReference type="InParanoid" id="A0A7L4YMF1"/>
<comment type="similarity">
    <text evidence="1">Belongs to the carbohydrate kinase pfkB family.</text>
</comment>
<feature type="binding site" evidence="12">
    <location>
        <position position="288"/>
    </location>
    <ligand>
        <name>K(+)</name>
        <dbReference type="ChEBI" id="CHEBI:29103"/>
    </ligand>
</feature>
<comment type="subunit">
    <text evidence="12">Homodimer.</text>
</comment>
<comment type="cofactor">
    <cofactor evidence="12">
        <name>Mg(2+)</name>
        <dbReference type="ChEBI" id="CHEBI:18420"/>
    </cofactor>
    <text evidence="12">Requires a divalent cation, most likely magnesium in vivo, as an electrophilic catalyst to aid phosphoryl group transfer. It is the chelate of the metal and the nucleotide that is the actual substrate.</text>
</comment>
<dbReference type="UniPathway" id="UPA00916">
    <property type="reaction ID" value="UER00889"/>
</dbReference>
<organism evidence="14 15">
    <name type="scientific">Epidermidibacterium keratini</name>
    <dbReference type="NCBI Taxonomy" id="1891644"/>
    <lineage>
        <taxon>Bacteria</taxon>
        <taxon>Bacillati</taxon>
        <taxon>Actinomycetota</taxon>
        <taxon>Actinomycetes</taxon>
        <taxon>Sporichthyales</taxon>
        <taxon>Sporichthyaceae</taxon>
        <taxon>Epidermidibacterium</taxon>
    </lineage>
</organism>
<dbReference type="HAMAP" id="MF_01987">
    <property type="entry name" value="Ribokinase"/>
    <property type="match status" value="1"/>
</dbReference>
<dbReference type="InterPro" id="IPR011611">
    <property type="entry name" value="PfkB_dom"/>
</dbReference>
<evidence type="ECO:0000256" key="12">
    <source>
        <dbReference type="HAMAP-Rule" id="MF_01987"/>
    </source>
</evidence>
<dbReference type="FunCoup" id="A0A7L4YMF1">
    <property type="interactions" value="346"/>
</dbReference>
<evidence type="ECO:0000256" key="1">
    <source>
        <dbReference type="ARBA" id="ARBA00005380"/>
    </source>
</evidence>
<dbReference type="KEGG" id="eke:EK0264_09315"/>
<dbReference type="SUPFAM" id="SSF53613">
    <property type="entry name" value="Ribokinase-like"/>
    <property type="match status" value="1"/>
</dbReference>
<dbReference type="InterPro" id="IPR011877">
    <property type="entry name" value="Ribokinase"/>
</dbReference>
<feature type="binding site" evidence="12">
    <location>
        <position position="185"/>
    </location>
    <ligand>
        <name>ATP</name>
        <dbReference type="ChEBI" id="CHEBI:30616"/>
    </ligand>
</feature>
<keyword evidence="6 12" id="KW-0547">Nucleotide-binding</keyword>
<evidence type="ECO:0000256" key="10">
    <source>
        <dbReference type="ARBA" id="ARBA00022958"/>
    </source>
</evidence>
<dbReference type="PRINTS" id="PR00990">
    <property type="entry name" value="RIBOKINASE"/>
</dbReference>
<feature type="binding site" evidence="12">
    <location>
        <begin position="13"/>
        <end position="15"/>
    </location>
    <ligand>
        <name>substrate</name>
    </ligand>
</feature>
<dbReference type="InterPro" id="IPR002173">
    <property type="entry name" value="Carboh/pur_kinase_PfkB_CS"/>
</dbReference>
<evidence type="ECO:0000313" key="15">
    <source>
        <dbReference type="Proteomes" id="UP000463857"/>
    </source>
</evidence>
<comment type="subcellular location">
    <subcellularLocation>
        <location evidence="12">Cytoplasm</location>
    </subcellularLocation>
</comment>
<evidence type="ECO:0000256" key="7">
    <source>
        <dbReference type="ARBA" id="ARBA00022777"/>
    </source>
</evidence>
<comment type="activity regulation">
    <text evidence="12">Activated by a monovalent cation that binds near, but not in, the active site. The most likely occupant of the site in vivo is potassium. Ion binding induces a conformational change that may alter substrate affinity.</text>
</comment>
<evidence type="ECO:0000256" key="11">
    <source>
        <dbReference type="ARBA" id="ARBA00023277"/>
    </source>
</evidence>
<gene>
    <name evidence="12" type="primary">rbsK</name>
    <name evidence="14" type="ORF">EK0264_09315</name>
</gene>
<comment type="function">
    <text evidence="12">Catalyzes the phosphorylation of ribose at O-5 in a reaction requiring ATP and magnesium. The resulting D-ribose-5-phosphate can then be used either for sythesis of nucleotides, histidine, and tryptophan, or as a component of the pentose phosphate pathway.</text>
</comment>
<dbReference type="GO" id="GO:0005829">
    <property type="term" value="C:cytosol"/>
    <property type="evidence" value="ECO:0007669"/>
    <property type="project" value="TreeGrafter"/>
</dbReference>
<feature type="binding site" evidence="12">
    <location>
        <begin position="216"/>
        <end position="221"/>
    </location>
    <ligand>
        <name>ATP</name>
        <dbReference type="ChEBI" id="CHEBI:30616"/>
    </ligand>
</feature>
<proteinExistence type="inferred from homology"/>
<comment type="catalytic activity">
    <reaction evidence="12">
        <text>D-ribose + ATP = D-ribose 5-phosphate + ADP + H(+)</text>
        <dbReference type="Rhea" id="RHEA:13697"/>
        <dbReference type="ChEBI" id="CHEBI:15378"/>
        <dbReference type="ChEBI" id="CHEBI:30616"/>
        <dbReference type="ChEBI" id="CHEBI:47013"/>
        <dbReference type="ChEBI" id="CHEBI:78346"/>
        <dbReference type="ChEBI" id="CHEBI:456216"/>
        <dbReference type="EC" id="2.7.1.15"/>
    </reaction>
</comment>
<keyword evidence="9 12" id="KW-0460">Magnesium</keyword>
<feature type="binding site" evidence="12">
    <location>
        <position position="284"/>
    </location>
    <ligand>
        <name>K(+)</name>
        <dbReference type="ChEBI" id="CHEBI:29103"/>
    </ligand>
</feature>
<evidence type="ECO:0000256" key="9">
    <source>
        <dbReference type="ARBA" id="ARBA00022842"/>
    </source>
</evidence>
<dbReference type="EMBL" id="CP047156">
    <property type="protein sequence ID" value="QHC00461.1"/>
    <property type="molecule type" value="Genomic_DNA"/>
</dbReference>
<evidence type="ECO:0000256" key="3">
    <source>
        <dbReference type="ARBA" id="ARBA00016943"/>
    </source>
</evidence>
<evidence type="ECO:0000256" key="8">
    <source>
        <dbReference type="ARBA" id="ARBA00022840"/>
    </source>
</evidence>
<evidence type="ECO:0000259" key="13">
    <source>
        <dbReference type="Pfam" id="PF00294"/>
    </source>
</evidence>
<reference evidence="14 15" key="1">
    <citation type="journal article" date="2018" name="Int. J. Syst. Evol. Microbiol.">
        <title>Epidermidibacterium keratini gen. nov., sp. nov., a member of the family Sporichthyaceae, isolated from keratin epidermis.</title>
        <authorList>
            <person name="Lee D.G."/>
            <person name="Trujillo M.E."/>
            <person name="Kang S."/>
            <person name="Nam J.J."/>
            <person name="Kim Y.J."/>
        </authorList>
    </citation>
    <scope>NUCLEOTIDE SEQUENCE [LARGE SCALE GENOMIC DNA]</scope>
    <source>
        <strain evidence="14 15">EPI-7</strain>
    </source>
</reference>
<feature type="binding site" evidence="12">
    <location>
        <position position="279"/>
    </location>
    <ligand>
        <name>K(+)</name>
        <dbReference type="ChEBI" id="CHEBI:29103"/>
    </ligand>
</feature>
<comment type="caution">
    <text evidence="12">Lacks conserved residue(s) required for the propagation of feature annotation.</text>
</comment>
<evidence type="ECO:0000256" key="4">
    <source>
        <dbReference type="ARBA" id="ARBA00022679"/>
    </source>
</evidence>
<keyword evidence="11 12" id="KW-0119">Carbohydrate metabolism</keyword>
<keyword evidence="12" id="KW-0963">Cytoplasm</keyword>
<comment type="similarity">
    <text evidence="12">Belongs to the carbohydrate kinase PfkB family. Ribokinase subfamily.</text>
</comment>
<dbReference type="GO" id="GO:0005524">
    <property type="term" value="F:ATP binding"/>
    <property type="evidence" value="ECO:0007669"/>
    <property type="project" value="UniProtKB-UniRule"/>
</dbReference>
<evidence type="ECO:0000256" key="6">
    <source>
        <dbReference type="ARBA" id="ARBA00022741"/>
    </source>
</evidence>
<feature type="binding site" evidence="12">
    <location>
        <begin position="41"/>
        <end position="45"/>
    </location>
    <ligand>
        <name>substrate</name>
    </ligand>
</feature>
<dbReference type="EC" id="2.7.1.15" evidence="2 12"/>
<dbReference type="CDD" id="cd01174">
    <property type="entry name" value="ribokinase"/>
    <property type="match status" value="1"/>
</dbReference>
<protein>
    <recommendedName>
        <fullName evidence="3 12">Ribokinase</fullName>
        <shortName evidence="12">RK</shortName>
        <ecNumber evidence="2 12">2.7.1.15</ecNumber>
    </recommendedName>
</protein>
<sequence>MSGVSVVILGSANVDVIIELDRIPGPGETVLTDASDRGRGGKGNNQAIAAARAGAPTVFLGAVGADESGDFLLEAQREAGIDVTHVRRIEDAPSGTAYVMVDSRAENAIVVVAGANGQLLSLTDAEREVLRGADALLMQLEVPMATVLEAAAQTKRAGGYVVLNAAPYAELPDELIANLDLLMVNEHEAALAAGRSGTPEELAATIGERVPDVLITLGAAGSLLQRRGSDPVRINAPKVDAVDTTGAGDTFAGAYVAATVAGLPEQGRLEYAAAAAALAVQRPGAVASIPRADEIQDAVRRYFA</sequence>
<dbReference type="PANTHER" id="PTHR10584:SF166">
    <property type="entry name" value="RIBOKINASE"/>
    <property type="match status" value="1"/>
</dbReference>
<keyword evidence="10 12" id="KW-0630">Potassium</keyword>
<dbReference type="InterPro" id="IPR002139">
    <property type="entry name" value="Ribo/fructo_kinase"/>
</dbReference>
<dbReference type="GO" id="GO:0019303">
    <property type="term" value="P:D-ribose catabolic process"/>
    <property type="evidence" value="ECO:0007669"/>
    <property type="project" value="UniProtKB-UniRule"/>
</dbReference>
<dbReference type="Pfam" id="PF00294">
    <property type="entry name" value="PfkB"/>
    <property type="match status" value="1"/>
</dbReference>
<feature type="binding site" evidence="12">
    <location>
        <position position="245"/>
    </location>
    <ligand>
        <name>K(+)</name>
        <dbReference type="ChEBI" id="CHEBI:29103"/>
    </ligand>
</feature>